<evidence type="ECO:0000313" key="3">
    <source>
        <dbReference type="Proteomes" id="UP000324222"/>
    </source>
</evidence>
<proteinExistence type="predicted"/>
<dbReference type="EMBL" id="VSRR010008104">
    <property type="protein sequence ID" value="MPC48093.1"/>
    <property type="molecule type" value="Genomic_DNA"/>
</dbReference>
<evidence type="ECO:0000313" key="2">
    <source>
        <dbReference type="EMBL" id="MPC48093.1"/>
    </source>
</evidence>
<reference evidence="2 3" key="1">
    <citation type="submission" date="2019-05" db="EMBL/GenBank/DDBJ databases">
        <title>Another draft genome of Portunus trituberculatus and its Hox gene families provides insights of decapod evolution.</title>
        <authorList>
            <person name="Jeong J.-H."/>
            <person name="Song I."/>
            <person name="Kim S."/>
            <person name="Choi T."/>
            <person name="Kim D."/>
            <person name="Ryu S."/>
            <person name="Kim W."/>
        </authorList>
    </citation>
    <scope>NUCLEOTIDE SEQUENCE [LARGE SCALE GENOMIC DNA]</scope>
    <source>
        <tissue evidence="2">Muscle</tissue>
    </source>
</reference>
<dbReference type="AlphaFoldDB" id="A0A5B7FST7"/>
<keyword evidence="3" id="KW-1185">Reference proteome</keyword>
<accession>A0A5B7FST7</accession>
<comment type="caution">
    <text evidence="2">The sequence shown here is derived from an EMBL/GenBank/DDBJ whole genome shotgun (WGS) entry which is preliminary data.</text>
</comment>
<feature type="region of interest" description="Disordered" evidence="1">
    <location>
        <begin position="16"/>
        <end position="36"/>
    </location>
</feature>
<evidence type="ECO:0000256" key="1">
    <source>
        <dbReference type="SAM" id="MobiDB-lite"/>
    </source>
</evidence>
<organism evidence="2 3">
    <name type="scientific">Portunus trituberculatus</name>
    <name type="common">Swimming crab</name>
    <name type="synonym">Neptunus trituberculatus</name>
    <dbReference type="NCBI Taxonomy" id="210409"/>
    <lineage>
        <taxon>Eukaryota</taxon>
        <taxon>Metazoa</taxon>
        <taxon>Ecdysozoa</taxon>
        <taxon>Arthropoda</taxon>
        <taxon>Crustacea</taxon>
        <taxon>Multicrustacea</taxon>
        <taxon>Malacostraca</taxon>
        <taxon>Eumalacostraca</taxon>
        <taxon>Eucarida</taxon>
        <taxon>Decapoda</taxon>
        <taxon>Pleocyemata</taxon>
        <taxon>Brachyura</taxon>
        <taxon>Eubrachyura</taxon>
        <taxon>Portunoidea</taxon>
        <taxon>Portunidae</taxon>
        <taxon>Portuninae</taxon>
        <taxon>Portunus</taxon>
    </lineage>
</organism>
<protein>
    <submittedName>
        <fullName evidence="2">Uncharacterized protein</fullName>
    </submittedName>
</protein>
<feature type="compositionally biased region" description="Pro residues" evidence="1">
    <location>
        <begin position="23"/>
        <end position="33"/>
    </location>
</feature>
<dbReference type="Proteomes" id="UP000324222">
    <property type="component" value="Unassembled WGS sequence"/>
</dbReference>
<name>A0A5B7FST7_PORTR</name>
<gene>
    <name evidence="2" type="ORF">E2C01_041858</name>
</gene>
<sequence length="68" mass="7854">MQPHVPLDLWHRDYFTLPDNRDPPAPSPQPPPSQTALNSWLIQDKWRWNPITESVLISYPAQADPRPG</sequence>